<feature type="non-terminal residue" evidence="2">
    <location>
        <position position="1"/>
    </location>
</feature>
<accession>A0A3L8SH62</accession>
<feature type="region of interest" description="Disordered" evidence="1">
    <location>
        <begin position="51"/>
        <end position="75"/>
    </location>
</feature>
<keyword evidence="3" id="KW-1185">Reference proteome</keyword>
<dbReference type="Proteomes" id="UP000276834">
    <property type="component" value="Unassembled WGS sequence"/>
</dbReference>
<dbReference type="EMBL" id="QUSF01000021">
    <property type="protein sequence ID" value="RLW01810.1"/>
    <property type="molecule type" value="Genomic_DNA"/>
</dbReference>
<protein>
    <submittedName>
        <fullName evidence="2">Uncharacterized protein</fullName>
    </submittedName>
</protein>
<sequence length="144" mass="15537">LLRENKRRFHSGRSSESGRRREVLTSRVRGAALPFYSSACSAIAADPHRALERAPGAGGEQKRSGGAGMPGPRVEVPTKQLLGTVRRMSATSATARNRGQELGKMNQHTSCKGLLCENSNLAEGGLKQIVALELQRCSWIPKPC</sequence>
<reference evidence="2 3" key="1">
    <citation type="journal article" date="2018" name="Proc. R. Soc. B">
        <title>A non-coding region near Follistatin controls head colour polymorphism in the Gouldian finch.</title>
        <authorList>
            <person name="Toomey M.B."/>
            <person name="Marques C.I."/>
            <person name="Andrade P."/>
            <person name="Araujo P.M."/>
            <person name="Sabatino S."/>
            <person name="Gazda M.A."/>
            <person name="Afonso S."/>
            <person name="Lopes R.J."/>
            <person name="Corbo J.C."/>
            <person name="Carneiro M."/>
        </authorList>
    </citation>
    <scope>NUCLEOTIDE SEQUENCE [LARGE SCALE GENOMIC DNA]</scope>
    <source>
        <strain evidence="2">Red01</strain>
        <tissue evidence="2">Muscle</tissue>
    </source>
</reference>
<feature type="compositionally biased region" description="Basic residues" evidence="1">
    <location>
        <begin position="1"/>
        <end position="11"/>
    </location>
</feature>
<organism evidence="2 3">
    <name type="scientific">Chloebia gouldiae</name>
    <name type="common">Gouldian finch</name>
    <name type="synonym">Erythrura gouldiae</name>
    <dbReference type="NCBI Taxonomy" id="44316"/>
    <lineage>
        <taxon>Eukaryota</taxon>
        <taxon>Metazoa</taxon>
        <taxon>Chordata</taxon>
        <taxon>Craniata</taxon>
        <taxon>Vertebrata</taxon>
        <taxon>Euteleostomi</taxon>
        <taxon>Archelosauria</taxon>
        <taxon>Archosauria</taxon>
        <taxon>Dinosauria</taxon>
        <taxon>Saurischia</taxon>
        <taxon>Theropoda</taxon>
        <taxon>Coelurosauria</taxon>
        <taxon>Aves</taxon>
        <taxon>Neognathae</taxon>
        <taxon>Neoaves</taxon>
        <taxon>Telluraves</taxon>
        <taxon>Australaves</taxon>
        <taxon>Passeriformes</taxon>
        <taxon>Passeroidea</taxon>
        <taxon>Passeridae</taxon>
        <taxon>Chloebia</taxon>
    </lineage>
</organism>
<evidence type="ECO:0000256" key="1">
    <source>
        <dbReference type="SAM" id="MobiDB-lite"/>
    </source>
</evidence>
<evidence type="ECO:0000313" key="3">
    <source>
        <dbReference type="Proteomes" id="UP000276834"/>
    </source>
</evidence>
<dbReference type="AlphaFoldDB" id="A0A3L8SH62"/>
<evidence type="ECO:0000313" key="2">
    <source>
        <dbReference type="EMBL" id="RLW01810.1"/>
    </source>
</evidence>
<comment type="caution">
    <text evidence="2">The sequence shown here is derived from an EMBL/GenBank/DDBJ whole genome shotgun (WGS) entry which is preliminary data.</text>
</comment>
<name>A0A3L8SH62_CHLGU</name>
<proteinExistence type="predicted"/>
<gene>
    <name evidence="2" type="ORF">DV515_00007744</name>
</gene>
<feature type="region of interest" description="Disordered" evidence="1">
    <location>
        <begin position="1"/>
        <end position="22"/>
    </location>
</feature>